<dbReference type="RefSeq" id="WP_345417139.1">
    <property type="nucleotide sequence ID" value="NZ_BAABGT010000032.1"/>
</dbReference>
<keyword evidence="3" id="KW-1185">Reference proteome</keyword>
<feature type="region of interest" description="Disordered" evidence="1">
    <location>
        <begin position="1"/>
        <end position="25"/>
    </location>
</feature>
<sequence length="65" mass="6985">MSSVRHTNPADAGLAWSDAQDAYDTQRRTQNWQAARVVAGQATDLADCNELLAMLGIDAAARRPA</sequence>
<proteinExistence type="predicted"/>
<reference evidence="3" key="1">
    <citation type="journal article" date="2019" name="Int. J. Syst. Evol. Microbiol.">
        <title>The Global Catalogue of Microorganisms (GCM) 10K type strain sequencing project: providing services to taxonomists for standard genome sequencing and annotation.</title>
        <authorList>
            <consortium name="The Broad Institute Genomics Platform"/>
            <consortium name="The Broad Institute Genome Sequencing Center for Infectious Disease"/>
            <person name="Wu L."/>
            <person name="Ma J."/>
        </authorList>
    </citation>
    <scope>NUCLEOTIDE SEQUENCE [LARGE SCALE GENOMIC DNA]</scope>
    <source>
        <strain evidence="3">JCM 17906</strain>
    </source>
</reference>
<name>A0ABP8RST8_9PSEU</name>
<protein>
    <submittedName>
        <fullName evidence="2">Uncharacterized protein</fullName>
    </submittedName>
</protein>
<dbReference type="Proteomes" id="UP001501598">
    <property type="component" value="Unassembled WGS sequence"/>
</dbReference>
<comment type="caution">
    <text evidence="2">The sequence shown here is derived from an EMBL/GenBank/DDBJ whole genome shotgun (WGS) entry which is preliminary data.</text>
</comment>
<gene>
    <name evidence="2" type="ORF">GCM10023175_27900</name>
</gene>
<evidence type="ECO:0000313" key="2">
    <source>
        <dbReference type="EMBL" id="GAA4546211.1"/>
    </source>
</evidence>
<dbReference type="EMBL" id="BAABGT010000032">
    <property type="protein sequence ID" value="GAA4546211.1"/>
    <property type="molecule type" value="Genomic_DNA"/>
</dbReference>
<evidence type="ECO:0000256" key="1">
    <source>
        <dbReference type="SAM" id="MobiDB-lite"/>
    </source>
</evidence>
<organism evidence="2 3">
    <name type="scientific">Pseudonocardia xishanensis</name>
    <dbReference type="NCBI Taxonomy" id="630995"/>
    <lineage>
        <taxon>Bacteria</taxon>
        <taxon>Bacillati</taxon>
        <taxon>Actinomycetota</taxon>
        <taxon>Actinomycetes</taxon>
        <taxon>Pseudonocardiales</taxon>
        <taxon>Pseudonocardiaceae</taxon>
        <taxon>Pseudonocardia</taxon>
    </lineage>
</organism>
<accession>A0ABP8RST8</accession>
<evidence type="ECO:0000313" key="3">
    <source>
        <dbReference type="Proteomes" id="UP001501598"/>
    </source>
</evidence>